<proteinExistence type="predicted"/>
<keyword evidence="2" id="KW-1185">Reference proteome</keyword>
<evidence type="ECO:0000313" key="1">
    <source>
        <dbReference type="EMBL" id="KAG8232812.1"/>
    </source>
</evidence>
<gene>
    <name evidence="1" type="ORF">J437_LFUL013573</name>
</gene>
<reference evidence="1" key="1">
    <citation type="submission" date="2013-04" db="EMBL/GenBank/DDBJ databases">
        <authorList>
            <person name="Qu J."/>
            <person name="Murali S.C."/>
            <person name="Bandaranaike D."/>
            <person name="Bellair M."/>
            <person name="Blankenburg K."/>
            <person name="Chao H."/>
            <person name="Dinh H."/>
            <person name="Doddapaneni H."/>
            <person name="Downs B."/>
            <person name="Dugan-Rocha S."/>
            <person name="Elkadiri S."/>
            <person name="Gnanaolivu R.D."/>
            <person name="Hernandez B."/>
            <person name="Javaid M."/>
            <person name="Jayaseelan J.C."/>
            <person name="Lee S."/>
            <person name="Li M."/>
            <person name="Ming W."/>
            <person name="Munidasa M."/>
            <person name="Muniz J."/>
            <person name="Nguyen L."/>
            <person name="Ongeri F."/>
            <person name="Osuji N."/>
            <person name="Pu L.-L."/>
            <person name="Puazo M."/>
            <person name="Qu C."/>
            <person name="Quiroz J."/>
            <person name="Raj R."/>
            <person name="Weissenberger G."/>
            <person name="Xin Y."/>
            <person name="Zou X."/>
            <person name="Han Y."/>
            <person name="Richards S."/>
            <person name="Worley K."/>
            <person name="Muzny D."/>
            <person name="Gibbs R."/>
        </authorList>
    </citation>
    <scope>NUCLEOTIDE SEQUENCE</scope>
    <source>
        <strain evidence="1">Sampled in the wild</strain>
    </source>
</reference>
<name>A0A8K0KE69_LADFU</name>
<evidence type="ECO:0000313" key="2">
    <source>
        <dbReference type="Proteomes" id="UP000792457"/>
    </source>
</evidence>
<protein>
    <submittedName>
        <fullName evidence="1">Uncharacterized protein</fullName>
    </submittedName>
</protein>
<dbReference type="OrthoDB" id="10030336at2759"/>
<reference evidence="1" key="2">
    <citation type="submission" date="2017-10" db="EMBL/GenBank/DDBJ databases">
        <title>Ladona fulva Genome sequencing and assembly.</title>
        <authorList>
            <person name="Murali S."/>
            <person name="Richards S."/>
            <person name="Bandaranaike D."/>
            <person name="Bellair M."/>
            <person name="Blankenburg K."/>
            <person name="Chao H."/>
            <person name="Dinh H."/>
            <person name="Doddapaneni H."/>
            <person name="Dugan-Rocha S."/>
            <person name="Elkadiri S."/>
            <person name="Gnanaolivu R."/>
            <person name="Hernandez B."/>
            <person name="Skinner E."/>
            <person name="Javaid M."/>
            <person name="Lee S."/>
            <person name="Li M."/>
            <person name="Ming W."/>
            <person name="Munidasa M."/>
            <person name="Muniz J."/>
            <person name="Nguyen L."/>
            <person name="Hughes D."/>
            <person name="Osuji N."/>
            <person name="Pu L.-L."/>
            <person name="Puazo M."/>
            <person name="Qu C."/>
            <person name="Quiroz J."/>
            <person name="Raj R."/>
            <person name="Weissenberger G."/>
            <person name="Xin Y."/>
            <person name="Zou X."/>
            <person name="Han Y."/>
            <person name="Worley K."/>
            <person name="Muzny D."/>
            <person name="Gibbs R."/>
        </authorList>
    </citation>
    <scope>NUCLEOTIDE SEQUENCE</scope>
    <source>
        <strain evidence="1">Sampled in the wild</strain>
    </source>
</reference>
<dbReference type="EMBL" id="KZ308655">
    <property type="protein sequence ID" value="KAG8232812.1"/>
    <property type="molecule type" value="Genomic_DNA"/>
</dbReference>
<sequence>MPSKKQYNLVQNDDYDTRIPLHTDEAFQHGICFQAKSRPKKFDRLRCLVTAKSWDWWVVEAESVYVVGS</sequence>
<organism evidence="1 2">
    <name type="scientific">Ladona fulva</name>
    <name type="common">Scarce chaser dragonfly</name>
    <name type="synonym">Libellula fulva</name>
    <dbReference type="NCBI Taxonomy" id="123851"/>
    <lineage>
        <taxon>Eukaryota</taxon>
        <taxon>Metazoa</taxon>
        <taxon>Ecdysozoa</taxon>
        <taxon>Arthropoda</taxon>
        <taxon>Hexapoda</taxon>
        <taxon>Insecta</taxon>
        <taxon>Pterygota</taxon>
        <taxon>Palaeoptera</taxon>
        <taxon>Odonata</taxon>
        <taxon>Epiprocta</taxon>
        <taxon>Anisoptera</taxon>
        <taxon>Libelluloidea</taxon>
        <taxon>Libellulidae</taxon>
        <taxon>Ladona</taxon>
    </lineage>
</organism>
<comment type="caution">
    <text evidence="1">The sequence shown here is derived from an EMBL/GenBank/DDBJ whole genome shotgun (WGS) entry which is preliminary data.</text>
</comment>
<dbReference type="Proteomes" id="UP000792457">
    <property type="component" value="Unassembled WGS sequence"/>
</dbReference>
<dbReference type="AlphaFoldDB" id="A0A8K0KE69"/>
<accession>A0A8K0KE69</accession>